<feature type="transmembrane region" description="Helical" evidence="1">
    <location>
        <begin position="25"/>
        <end position="50"/>
    </location>
</feature>
<keyword evidence="3" id="KW-1185">Reference proteome</keyword>
<dbReference type="Proteomes" id="UP001597541">
    <property type="component" value="Unassembled WGS sequence"/>
</dbReference>
<evidence type="ECO:0000313" key="2">
    <source>
        <dbReference type="EMBL" id="MFD2610865.1"/>
    </source>
</evidence>
<keyword evidence="1" id="KW-0472">Membrane</keyword>
<gene>
    <name evidence="2" type="ORF">ACFSUF_00345</name>
</gene>
<proteinExistence type="predicted"/>
<dbReference type="EMBL" id="JBHUME010000002">
    <property type="protein sequence ID" value="MFD2610865.1"/>
    <property type="molecule type" value="Genomic_DNA"/>
</dbReference>
<keyword evidence="1" id="KW-1133">Transmembrane helix</keyword>
<evidence type="ECO:0000313" key="3">
    <source>
        <dbReference type="Proteomes" id="UP001597541"/>
    </source>
</evidence>
<name>A0ABW5P8Q8_9BACL</name>
<comment type="caution">
    <text evidence="2">The sequence shown here is derived from an EMBL/GenBank/DDBJ whole genome shotgun (WGS) entry which is preliminary data.</text>
</comment>
<accession>A0ABW5P8Q8</accession>
<organism evidence="2 3">
    <name type="scientific">Paenibacillus gansuensis</name>
    <dbReference type="NCBI Taxonomy" id="306542"/>
    <lineage>
        <taxon>Bacteria</taxon>
        <taxon>Bacillati</taxon>
        <taxon>Bacillota</taxon>
        <taxon>Bacilli</taxon>
        <taxon>Bacillales</taxon>
        <taxon>Paenibacillaceae</taxon>
        <taxon>Paenibacillus</taxon>
    </lineage>
</organism>
<reference evidence="3" key="1">
    <citation type="journal article" date="2019" name="Int. J. Syst. Evol. Microbiol.">
        <title>The Global Catalogue of Microorganisms (GCM) 10K type strain sequencing project: providing services to taxonomists for standard genome sequencing and annotation.</title>
        <authorList>
            <consortium name="The Broad Institute Genomics Platform"/>
            <consortium name="The Broad Institute Genome Sequencing Center for Infectious Disease"/>
            <person name="Wu L."/>
            <person name="Ma J."/>
        </authorList>
    </citation>
    <scope>NUCLEOTIDE SEQUENCE [LARGE SCALE GENOMIC DNA]</scope>
    <source>
        <strain evidence="3">KCTC 3950</strain>
    </source>
</reference>
<sequence>MNKSYEANDPRLHTNEEPRDDLFDLMFGFGAMFGGMFLIALIATIIALFVK</sequence>
<protein>
    <submittedName>
        <fullName evidence="2">YqzM family protein</fullName>
    </submittedName>
</protein>
<dbReference type="RefSeq" id="WP_377598998.1">
    <property type="nucleotide sequence ID" value="NZ_JBHUME010000002.1"/>
</dbReference>
<evidence type="ECO:0000256" key="1">
    <source>
        <dbReference type="SAM" id="Phobius"/>
    </source>
</evidence>
<keyword evidence="1" id="KW-0812">Transmembrane</keyword>